<dbReference type="InterPro" id="IPR047926">
    <property type="entry name" value="Ni_dep_LarA"/>
</dbReference>
<dbReference type="Gene3D" id="3.90.226.30">
    <property type="match status" value="1"/>
</dbReference>
<name>C5CHE7_KOSOT</name>
<proteinExistence type="predicted"/>
<dbReference type="AlphaFoldDB" id="C5CHE7"/>
<evidence type="ECO:0000313" key="4">
    <source>
        <dbReference type="Proteomes" id="UP000002382"/>
    </source>
</evidence>
<evidence type="ECO:0000259" key="2">
    <source>
        <dbReference type="Pfam" id="PF21113"/>
    </source>
</evidence>
<evidence type="ECO:0000313" key="3">
    <source>
        <dbReference type="EMBL" id="ACR79702.1"/>
    </source>
</evidence>
<evidence type="ECO:0000259" key="1">
    <source>
        <dbReference type="Pfam" id="PF09861"/>
    </source>
</evidence>
<accession>C5CHE7</accession>
<dbReference type="RefSeq" id="WP_015868364.1">
    <property type="nucleotide sequence ID" value="NC_012785.1"/>
</dbReference>
<dbReference type="KEGG" id="kol:Kole_0994"/>
<organism evidence="3 4">
    <name type="scientific">Kosmotoga olearia (strain ATCC BAA-1733 / DSM 21960 / TBF 19.5.1)</name>
    <dbReference type="NCBI Taxonomy" id="521045"/>
    <lineage>
        <taxon>Bacteria</taxon>
        <taxon>Thermotogati</taxon>
        <taxon>Thermotogota</taxon>
        <taxon>Thermotogae</taxon>
        <taxon>Kosmotogales</taxon>
        <taxon>Kosmotogaceae</taxon>
        <taxon>Kosmotoga</taxon>
    </lineage>
</organism>
<feature type="domain" description="Lactate racemase C-terminal" evidence="2">
    <location>
        <begin position="271"/>
        <end position="411"/>
    </location>
</feature>
<dbReference type="Pfam" id="PF09861">
    <property type="entry name" value="Lar_N"/>
    <property type="match status" value="1"/>
</dbReference>
<reference evidence="3 4" key="1">
    <citation type="submission" date="2009-06" db="EMBL/GenBank/DDBJ databases">
        <title>Complete sequence of Thermotogales bacterium TBF 19.5.1.</title>
        <authorList>
            <consortium name="US DOE Joint Genome Institute"/>
            <person name="Lucas S."/>
            <person name="Copeland A."/>
            <person name="Lapidus A."/>
            <person name="Glavina del Rio T."/>
            <person name="Tice H."/>
            <person name="Bruce D."/>
            <person name="Goodwin L."/>
            <person name="Pitluck S."/>
            <person name="Chertkov O."/>
            <person name="Brettin T."/>
            <person name="Detter J.C."/>
            <person name="Han C."/>
            <person name="Schmutz J."/>
            <person name="Larimer F."/>
            <person name="Land M."/>
            <person name="Hauser L."/>
            <person name="Kyrpides N."/>
            <person name="Ovchinnikova G."/>
            <person name="Noll K."/>
        </authorList>
    </citation>
    <scope>NUCLEOTIDE SEQUENCE [LARGE SCALE GENOMIC DNA]</scope>
    <source>
        <strain evidence="4">ATCC BAA-1733 / DSM 21960 / TBF 19.5.1</strain>
    </source>
</reference>
<dbReference type="Gene3D" id="3.40.50.11440">
    <property type="match status" value="1"/>
</dbReference>
<dbReference type="NCBIfam" id="NF033504">
    <property type="entry name" value="Ni_dep_LarA"/>
    <property type="match status" value="1"/>
</dbReference>
<dbReference type="EMBL" id="CP001634">
    <property type="protein sequence ID" value="ACR79702.1"/>
    <property type="molecule type" value="Genomic_DNA"/>
</dbReference>
<dbReference type="eggNOG" id="COG3875">
    <property type="taxonomic scope" value="Bacteria"/>
</dbReference>
<dbReference type="InterPro" id="IPR043166">
    <property type="entry name" value="LarA-like_C"/>
</dbReference>
<dbReference type="InterPro" id="IPR018657">
    <property type="entry name" value="LarA-like_N"/>
</dbReference>
<reference evidence="3 4" key="2">
    <citation type="journal article" date="2011" name="J. Bacteriol.">
        <title>Genome Sequence of Kosmotoga olearia Strain TBF 19.5.1, a Thermophilic Bacterium with a Wide Growth Temperature Range, Isolated from the Troll B Oil Platform in the North Sea.</title>
        <authorList>
            <person name="Swithers K.S."/>
            <person name="Dipippo J.L."/>
            <person name="Bruce D.C."/>
            <person name="Detter C."/>
            <person name="Tapia R."/>
            <person name="Han S."/>
            <person name="Goodwin L.A."/>
            <person name="Han J."/>
            <person name="Woyke T."/>
            <person name="Pitluck S."/>
            <person name="Pennacchio L."/>
            <person name="Nolan M."/>
            <person name="Mikhailova N."/>
            <person name="Land M.L."/>
            <person name="Nesbo C.L."/>
            <person name="Gogarten J.P."/>
            <person name="Noll K.M."/>
        </authorList>
    </citation>
    <scope>NUCLEOTIDE SEQUENCE [LARGE SCALE GENOMIC DNA]</scope>
    <source>
        <strain evidence="4">ATCC BAA-1733 / DSM 21960 / TBF 19.5.1</strain>
    </source>
</reference>
<dbReference type="Pfam" id="PF21113">
    <property type="entry name" value="LarA_C"/>
    <property type="match status" value="1"/>
</dbReference>
<dbReference type="GO" id="GO:0050043">
    <property type="term" value="F:lactate racemase activity"/>
    <property type="evidence" value="ECO:0007669"/>
    <property type="project" value="InterPro"/>
</dbReference>
<feature type="domain" description="LarA-like N-terminal" evidence="1">
    <location>
        <begin position="9"/>
        <end position="204"/>
    </location>
</feature>
<dbReference type="OrthoDB" id="9770545at2"/>
<dbReference type="Proteomes" id="UP000002382">
    <property type="component" value="Chromosome"/>
</dbReference>
<dbReference type="PANTHER" id="PTHR33171:SF17">
    <property type="entry name" value="LARA-LIKE N-TERMINAL DOMAIN-CONTAINING PROTEIN"/>
    <property type="match status" value="1"/>
</dbReference>
<dbReference type="STRING" id="521045.Kole_0994"/>
<dbReference type="PANTHER" id="PTHR33171">
    <property type="entry name" value="LAR_N DOMAIN-CONTAINING PROTEIN"/>
    <property type="match status" value="1"/>
</dbReference>
<keyword evidence="4" id="KW-1185">Reference proteome</keyword>
<dbReference type="InterPro" id="IPR048520">
    <property type="entry name" value="LarA_C"/>
</dbReference>
<protein>
    <submittedName>
        <fullName evidence="3">Uncharacterized protein</fullName>
    </submittedName>
</protein>
<gene>
    <name evidence="3" type="ordered locus">Kole_0994</name>
</gene>
<dbReference type="HOGENOM" id="CLU_050189_0_0_0"/>
<dbReference type="InterPro" id="IPR048068">
    <property type="entry name" value="LarA-like"/>
</dbReference>
<sequence length="421" mass="46247">MIREFSLPYGKRQLPVKLPLAGFAGEFLPIRHVSGKTDEEIIEHALDNPVASKRVEELVKPGQKVVIVTSDMTRPCPSDVMLPPLLTRLNKAGVPDDHITIVIALGLHRKMTDEELRRIVGESVFNRVKVINHDADDVVQVGVTSRGTPVEIFRPVVEADFLICLGNVEFHYFAGFSGGAKAIIPGVASARTIRQNHSHMIEDGAVTANIKNNPVRLDIEEGVKFIGIDFILNVIVDENHKIVAAASGDWIQAHRFLSRRLEETGAIYIDKKVDIAVVSAGGFPKDINLYQAQKAIDNCAGILKKDGIMILLAECPEGYGSETFRQWITSGKKPEELIQDIKNKFVLGGHKAAAIAKVAMKSRIFLVTSEKLANEKLTGIEIFTDADKAISKAFEMKGEKAEYAVFPLGASTLPRVKRGEN</sequence>